<dbReference type="PANTHER" id="PTHR11388:SF133">
    <property type="entry name" value="SOLUTE CARRIER ORGANIC ANION TRANSPORTER FAMILY MEMBER"/>
    <property type="match status" value="1"/>
</dbReference>
<dbReference type="Proteomes" id="UP001230051">
    <property type="component" value="Unassembled WGS sequence"/>
</dbReference>
<dbReference type="SUPFAM" id="SSF100895">
    <property type="entry name" value="Kazal-type serine protease inhibitors"/>
    <property type="match status" value="1"/>
</dbReference>
<dbReference type="Pfam" id="PF03137">
    <property type="entry name" value="OATP"/>
    <property type="match status" value="1"/>
</dbReference>
<dbReference type="AlphaFoldDB" id="A0AAD8DFQ8"/>
<feature type="transmembrane region" description="Helical" evidence="8">
    <location>
        <begin position="405"/>
        <end position="426"/>
    </location>
</feature>
<dbReference type="GO" id="GO:0006811">
    <property type="term" value="P:monoatomic ion transport"/>
    <property type="evidence" value="ECO:0007669"/>
    <property type="project" value="UniProtKB-KW"/>
</dbReference>
<accession>A0AAD8DFQ8</accession>
<evidence type="ECO:0000259" key="10">
    <source>
        <dbReference type="PROSITE" id="PS51465"/>
    </source>
</evidence>
<evidence type="ECO:0000313" key="12">
    <source>
        <dbReference type="Proteomes" id="UP001230051"/>
    </source>
</evidence>
<feature type="domain" description="Kazal-like" evidence="10">
    <location>
        <begin position="481"/>
        <end position="536"/>
    </location>
</feature>
<evidence type="ECO:0000256" key="5">
    <source>
        <dbReference type="ARBA" id="ARBA00022989"/>
    </source>
</evidence>
<comment type="similarity">
    <text evidence="2 8">Belongs to the organo anion transporter (TC 2.A.60) family.</text>
</comment>
<evidence type="ECO:0000256" key="1">
    <source>
        <dbReference type="ARBA" id="ARBA00004651"/>
    </source>
</evidence>
<feature type="transmembrane region" description="Helical" evidence="8">
    <location>
        <begin position="236"/>
        <end position="265"/>
    </location>
</feature>
<gene>
    <name evidence="11" type="primary">SLCO1C1</name>
    <name evidence="11" type="ORF">AOXY_G10249</name>
</gene>
<dbReference type="InterPro" id="IPR036259">
    <property type="entry name" value="MFS_trans_sf"/>
</dbReference>
<dbReference type="InterPro" id="IPR004156">
    <property type="entry name" value="OATP"/>
</dbReference>
<dbReference type="GO" id="GO:0015347">
    <property type="term" value="F:sodium-independent organic anion transmembrane transporter activity"/>
    <property type="evidence" value="ECO:0007669"/>
    <property type="project" value="TreeGrafter"/>
</dbReference>
<dbReference type="FunFam" id="3.30.60.30:FF:000055">
    <property type="entry name" value="Solute carrier organic anion transporter family member"/>
    <property type="match status" value="1"/>
</dbReference>
<organism evidence="11 12">
    <name type="scientific">Acipenser oxyrinchus oxyrinchus</name>
    <dbReference type="NCBI Taxonomy" id="40147"/>
    <lineage>
        <taxon>Eukaryota</taxon>
        <taxon>Metazoa</taxon>
        <taxon>Chordata</taxon>
        <taxon>Craniata</taxon>
        <taxon>Vertebrata</taxon>
        <taxon>Euteleostomi</taxon>
        <taxon>Actinopterygii</taxon>
        <taxon>Chondrostei</taxon>
        <taxon>Acipenseriformes</taxon>
        <taxon>Acipenseridae</taxon>
        <taxon>Acipenser</taxon>
    </lineage>
</organism>
<evidence type="ECO:0000256" key="6">
    <source>
        <dbReference type="ARBA" id="ARBA00023136"/>
    </source>
</evidence>
<keyword evidence="8" id="KW-0406">Ion transport</keyword>
<comment type="subcellular location">
    <subcellularLocation>
        <location evidence="1 8">Cell membrane</location>
        <topology evidence="1 8">Multi-pass membrane protein</topology>
    </subcellularLocation>
</comment>
<dbReference type="InterPro" id="IPR036058">
    <property type="entry name" value="Kazal_dom_sf"/>
</dbReference>
<keyword evidence="12" id="KW-1185">Reference proteome</keyword>
<dbReference type="PANTHER" id="PTHR11388">
    <property type="entry name" value="ORGANIC ANION TRANSPORTER"/>
    <property type="match status" value="1"/>
</dbReference>
<dbReference type="EMBL" id="JAGXEW010000008">
    <property type="protein sequence ID" value="KAK1169272.1"/>
    <property type="molecule type" value="Genomic_DNA"/>
</dbReference>
<evidence type="ECO:0000256" key="7">
    <source>
        <dbReference type="ARBA" id="ARBA00023157"/>
    </source>
</evidence>
<feature type="domain" description="Major facilitator superfamily (MFS) profile" evidence="9">
    <location>
        <begin position="60"/>
        <end position="677"/>
    </location>
</feature>
<proteinExistence type="inferred from homology"/>
<evidence type="ECO:0000259" key="9">
    <source>
        <dbReference type="PROSITE" id="PS50850"/>
    </source>
</evidence>
<feature type="transmembrane region" description="Helical" evidence="8">
    <location>
        <begin position="599"/>
        <end position="620"/>
    </location>
</feature>
<evidence type="ECO:0000256" key="8">
    <source>
        <dbReference type="RuleBase" id="RU362056"/>
    </source>
</evidence>
<comment type="caution">
    <text evidence="8">Lacks conserved residue(s) required for the propagation of feature annotation.</text>
</comment>
<evidence type="ECO:0000256" key="4">
    <source>
        <dbReference type="ARBA" id="ARBA00022692"/>
    </source>
</evidence>
<protein>
    <recommendedName>
        <fullName evidence="8">Solute carrier organic anion transporter family member</fullName>
    </recommendedName>
</protein>
<dbReference type="Pfam" id="PF07648">
    <property type="entry name" value="Kazal_2"/>
    <property type="match status" value="1"/>
</dbReference>
<evidence type="ECO:0000313" key="11">
    <source>
        <dbReference type="EMBL" id="KAK1169272.1"/>
    </source>
</evidence>
<feature type="transmembrane region" description="Helical" evidence="8">
    <location>
        <begin position="367"/>
        <end position="385"/>
    </location>
</feature>
<dbReference type="InterPro" id="IPR002350">
    <property type="entry name" value="Kazal_dom"/>
</dbReference>
<comment type="caution">
    <text evidence="11">The sequence shown here is derived from an EMBL/GenBank/DDBJ whole genome shotgun (WGS) entry which is preliminary data.</text>
</comment>
<reference evidence="11" key="1">
    <citation type="submission" date="2022-02" db="EMBL/GenBank/DDBJ databases">
        <title>Atlantic sturgeon de novo genome assembly.</title>
        <authorList>
            <person name="Stock M."/>
            <person name="Klopp C."/>
            <person name="Guiguen Y."/>
            <person name="Cabau C."/>
            <person name="Parinello H."/>
            <person name="Santidrian Yebra-Pimentel E."/>
            <person name="Kuhl H."/>
            <person name="Dirks R.P."/>
            <person name="Guessner J."/>
            <person name="Wuertz S."/>
            <person name="Du K."/>
            <person name="Schartl M."/>
        </authorList>
    </citation>
    <scope>NUCLEOTIDE SEQUENCE</scope>
    <source>
        <strain evidence="11">STURGEONOMICS-FGT-2020</strain>
        <tissue evidence="11">Whole blood</tissue>
    </source>
</reference>
<dbReference type="Gene3D" id="1.20.1250.20">
    <property type="entry name" value="MFS general substrate transporter like domains"/>
    <property type="match status" value="1"/>
</dbReference>
<feature type="transmembrane region" description="Helical" evidence="8">
    <location>
        <begin position="653"/>
        <end position="676"/>
    </location>
</feature>
<evidence type="ECO:0000256" key="2">
    <source>
        <dbReference type="ARBA" id="ARBA00009657"/>
    </source>
</evidence>
<dbReference type="SUPFAM" id="SSF103473">
    <property type="entry name" value="MFS general substrate transporter"/>
    <property type="match status" value="1"/>
</dbReference>
<keyword evidence="7" id="KW-1015">Disulfide bond</keyword>
<dbReference type="PROSITE" id="PS50850">
    <property type="entry name" value="MFS"/>
    <property type="match status" value="1"/>
</dbReference>
<feature type="transmembrane region" description="Helical" evidence="8">
    <location>
        <begin position="126"/>
        <end position="147"/>
    </location>
</feature>
<keyword evidence="6 8" id="KW-0472">Membrane</keyword>
<keyword evidence="5 8" id="KW-1133">Transmembrane helix</keyword>
<dbReference type="GO" id="GO:0043252">
    <property type="term" value="P:sodium-independent organic anion transport"/>
    <property type="evidence" value="ECO:0007669"/>
    <property type="project" value="TreeGrafter"/>
</dbReference>
<feature type="transmembrane region" description="Helical" evidence="8">
    <location>
        <begin position="563"/>
        <end position="587"/>
    </location>
</feature>
<dbReference type="GO" id="GO:0016323">
    <property type="term" value="C:basolateral plasma membrane"/>
    <property type="evidence" value="ECO:0007669"/>
    <property type="project" value="TreeGrafter"/>
</dbReference>
<dbReference type="InterPro" id="IPR020846">
    <property type="entry name" value="MFS_dom"/>
</dbReference>
<sequence length="721" mass="78589">MIQRTELTYSQKTQTCSGKMTVETRPEGFSDPPLKKELPLLEDPSEAKTRKCCTPNIKMFLVALSFIYFCKTLSGSYMKSSITQIERRFEIPSSVIGVIDGSFEMGNLLVLPLVSYFGAKFHRPKIIGAGCMLMSIGTLLTALPHFLMGRYNYETTISASTNSSTVSVPCSQDPGQLTELEAQQQSSRIVACEHDGGSLMWVAVLLGNMLRGVGEATIPPLGISFIDDFASPENSAFYIGCLHTIAVIGPLFGFTLGAFCARLYVDIGFVDLGSITISMKDSRWVGAWWLGFIIAGGTSLVSAFPFFFLPKTLPKEGGPEKDSTATAEQNLLQGNQQTNATDEQPKIIDVAKGFFPALKRLLTNKIYVFYLIANIIMFNAFIILITYTPKYFEQQFGESTSKANFLIGVTSMPAISLGIFFSGIIMKKFKLDLLGAAKVALGTAILGCLCTLPLFALTCDNAEIAGLTVSYGGTGISDLESSVSVACNSGCGCPVNQWEPVCGENGMTYVSPCLAGCNISRGSGKNMTFHDCRCIEAFPKSGSGNFSAVLGQCPREEKCSRMFIYYLAFQSLSFFMFSLGSTPLYIINLRCVEPDLKSLSVGIFTMALRVLGGIPAPIYFGALIDSTCMKWGTKKCGGRGACRVYDNVSFRLLFLGLILGLRLMGYVFFGFVIVQVKKKFTRDHRKASAEVEVFLKQDMKNNVLPEQKPAGLSEKEVETSA</sequence>
<keyword evidence="8" id="KW-0813">Transport</keyword>
<name>A0AAD8DFQ8_ACIOX</name>
<evidence type="ECO:0000256" key="3">
    <source>
        <dbReference type="ARBA" id="ARBA00022475"/>
    </source>
</evidence>
<keyword evidence="3" id="KW-1003">Cell membrane</keyword>
<dbReference type="NCBIfam" id="TIGR00805">
    <property type="entry name" value="oat"/>
    <property type="match status" value="1"/>
</dbReference>
<keyword evidence="4 8" id="KW-0812">Transmembrane</keyword>
<feature type="transmembrane region" description="Helical" evidence="8">
    <location>
        <begin position="285"/>
        <end position="309"/>
    </location>
</feature>
<dbReference type="PROSITE" id="PS51465">
    <property type="entry name" value="KAZAL_2"/>
    <property type="match status" value="1"/>
</dbReference>
<feature type="transmembrane region" description="Helical" evidence="8">
    <location>
        <begin position="57"/>
        <end position="74"/>
    </location>
</feature>